<evidence type="ECO:0000313" key="1">
    <source>
        <dbReference type="EMBL" id="UPW41106.1"/>
    </source>
</evidence>
<sequence>MFCSFIATVTYSTRRNLRSKREALVAEYPCSLLYRVVKIIVIR</sequence>
<protein>
    <submittedName>
        <fullName evidence="1">Uncharacterized protein</fullName>
    </submittedName>
</protein>
<name>A0A976N1F3_9VIRU</name>
<reference evidence="1" key="1">
    <citation type="submission" date="2022-02" db="EMBL/GenBank/DDBJ databases">
        <title>Towards deciphering the DNA virus diversity associated with rodent species in the families Cricetidae and Heteromyidae.</title>
        <authorList>
            <person name="Lund M."/>
            <person name="Larsen B.B."/>
            <person name="Gryseels S."/>
            <person name="Kraberger S."/>
            <person name="Rowsey D.M."/>
            <person name="Steger L."/>
            <person name="Yule K.M."/>
            <person name="Upham N.S."/>
            <person name="Worobey M."/>
            <person name="Van Doorslaer K."/>
            <person name="Varsani A."/>
        </authorList>
    </citation>
    <scope>NUCLEOTIDE SEQUENCE</scope>
    <source>
        <strain evidence="1">UA08Rod_5530</strain>
    </source>
</reference>
<organism evidence="1">
    <name type="scientific">Sigmofec virus UA08Rod_5530</name>
    <dbReference type="NCBI Taxonomy" id="2929427"/>
    <lineage>
        <taxon>Viruses</taxon>
        <taxon>Monodnaviria</taxon>
        <taxon>Sangervirae</taxon>
        <taxon>Phixviricota</taxon>
        <taxon>Malgrandaviricetes</taxon>
        <taxon>Petitvirales</taxon>
        <taxon>Microviridae</taxon>
    </lineage>
</organism>
<dbReference type="EMBL" id="OM869544">
    <property type="protein sequence ID" value="UPW41106.1"/>
    <property type="molecule type" value="Genomic_DNA"/>
</dbReference>
<accession>A0A976N1F3</accession>
<proteinExistence type="predicted"/>